<proteinExistence type="predicted"/>
<evidence type="ECO:0000256" key="1">
    <source>
        <dbReference type="SAM" id="MobiDB-lite"/>
    </source>
</evidence>
<organism evidence="2">
    <name type="scientific">Eutreptiella gymnastica</name>
    <dbReference type="NCBI Taxonomy" id="73025"/>
    <lineage>
        <taxon>Eukaryota</taxon>
        <taxon>Discoba</taxon>
        <taxon>Euglenozoa</taxon>
        <taxon>Euglenida</taxon>
        <taxon>Spirocuta</taxon>
        <taxon>Euglenophyceae</taxon>
        <taxon>Eutreptiales</taxon>
        <taxon>Eutreptiaceae</taxon>
        <taxon>Eutreptiella</taxon>
    </lineage>
</organism>
<sequence length="129" mass="14209">MGYKIQNSVAESVKNYLYSVFSPSPQCEKIGQNTVNDGKNAACCLGMGGVCADPEKIQAVGPRPCMMTCAPAQRGMRQQVPTPKTTEPSSSQTTRKWKRQILWFQELMQLPWHLSGLFLGAGPIMQTSK</sequence>
<reference evidence="2" key="1">
    <citation type="submission" date="2021-01" db="EMBL/GenBank/DDBJ databases">
        <authorList>
            <person name="Corre E."/>
            <person name="Pelletier E."/>
            <person name="Niang G."/>
            <person name="Scheremetjew M."/>
            <person name="Finn R."/>
            <person name="Kale V."/>
            <person name="Holt S."/>
            <person name="Cochrane G."/>
            <person name="Meng A."/>
            <person name="Brown T."/>
            <person name="Cohen L."/>
        </authorList>
    </citation>
    <scope>NUCLEOTIDE SEQUENCE</scope>
    <source>
        <strain evidence="2">CCMP1594</strain>
    </source>
</reference>
<dbReference type="EMBL" id="HBJA01107126">
    <property type="protein sequence ID" value="CAE0825760.1"/>
    <property type="molecule type" value="Transcribed_RNA"/>
</dbReference>
<evidence type="ECO:0000313" key="2">
    <source>
        <dbReference type="EMBL" id="CAE0825760.1"/>
    </source>
</evidence>
<feature type="region of interest" description="Disordered" evidence="1">
    <location>
        <begin position="73"/>
        <end position="95"/>
    </location>
</feature>
<gene>
    <name evidence="2" type="ORF">EGYM00163_LOCUS37012</name>
</gene>
<dbReference type="AlphaFoldDB" id="A0A7S4LFG6"/>
<feature type="compositionally biased region" description="Polar residues" evidence="1">
    <location>
        <begin position="79"/>
        <end position="94"/>
    </location>
</feature>
<accession>A0A7S4LFG6</accession>
<protein>
    <submittedName>
        <fullName evidence="2">Uncharacterized protein</fullName>
    </submittedName>
</protein>
<name>A0A7S4LFG6_9EUGL</name>